<protein>
    <submittedName>
        <fullName evidence="1">Uncharacterized protein</fullName>
    </submittedName>
</protein>
<name>A0A524RLS2_9CHRO</name>
<dbReference type="Proteomes" id="UP000317990">
    <property type="component" value="Unassembled WGS sequence"/>
</dbReference>
<gene>
    <name evidence="1" type="ORF">ERJ67_10220</name>
</gene>
<sequence length="105" mass="11602">MDLLIHGSTHPRACTAGLEYLPASITGFSRSTHPWTYSSASPRGIATTRTLQASQISLHRPRLMPRRAEMAAAPIPSRRNFFPRAWSSRQRPGRLIRKPLPAGSG</sequence>
<organism evidence="1 2">
    <name type="scientific">Aphanocapsa feldmannii 277cV</name>
    <dbReference type="NCBI Taxonomy" id="2507553"/>
    <lineage>
        <taxon>Bacteria</taxon>
        <taxon>Bacillati</taxon>
        <taxon>Cyanobacteriota</taxon>
        <taxon>Cyanophyceae</taxon>
        <taxon>Oscillatoriophycideae</taxon>
        <taxon>Chroococcales</taxon>
        <taxon>Microcystaceae</taxon>
        <taxon>Aphanocapsa</taxon>
    </lineage>
</organism>
<accession>A0A524RLS2</accession>
<proteinExistence type="predicted"/>
<comment type="caution">
    <text evidence="1">The sequence shown here is derived from an EMBL/GenBank/DDBJ whole genome shotgun (WGS) entry which is preliminary data.</text>
</comment>
<evidence type="ECO:0000313" key="1">
    <source>
        <dbReference type="EMBL" id="TGG90444.1"/>
    </source>
</evidence>
<dbReference type="EMBL" id="SRMO01000087">
    <property type="protein sequence ID" value="TGG90444.1"/>
    <property type="molecule type" value="Genomic_DNA"/>
</dbReference>
<dbReference type="AlphaFoldDB" id="A0A524RLS2"/>
<evidence type="ECO:0000313" key="2">
    <source>
        <dbReference type="Proteomes" id="UP000317990"/>
    </source>
</evidence>
<reference evidence="1 2" key="1">
    <citation type="journal article" date="2019" name="mSystems">
        <title>Life at home and on the roam: Genomic adaptions reflect the dual lifestyle of an intracellular, facultative symbiont.</title>
        <authorList>
            <person name="Burgsdorf I."/>
        </authorList>
    </citation>
    <scope>NUCLEOTIDE SEQUENCE [LARGE SCALE GENOMIC DNA]</scope>
    <source>
        <strain evidence="1">277cV</strain>
    </source>
</reference>